<keyword evidence="8" id="KW-1185">Reference proteome</keyword>
<feature type="transmembrane region" description="Helical" evidence="6">
    <location>
        <begin position="278"/>
        <end position="297"/>
    </location>
</feature>
<dbReference type="RefSeq" id="WP_108983992.1">
    <property type="nucleotide sequence ID" value="NZ_BFBR01000002.1"/>
</dbReference>
<evidence type="ECO:0000256" key="4">
    <source>
        <dbReference type="ARBA" id="ARBA00022989"/>
    </source>
</evidence>
<protein>
    <recommendedName>
        <fullName evidence="9">Lipopolysaccharide export system permease protein LptF</fullName>
    </recommendedName>
</protein>
<dbReference type="OrthoDB" id="8477889at2"/>
<feature type="transmembrane region" description="Helical" evidence="6">
    <location>
        <begin position="7"/>
        <end position="29"/>
    </location>
</feature>
<keyword evidence="5 6" id="KW-0472">Membrane</keyword>
<dbReference type="AlphaFoldDB" id="A0A2P2E7U8"/>
<gene>
    <name evidence="7" type="ORF">PbB2_00767</name>
</gene>
<feature type="transmembrane region" description="Helical" evidence="6">
    <location>
        <begin position="106"/>
        <end position="125"/>
    </location>
</feature>
<name>A0A2P2E7U8_9PROT</name>
<evidence type="ECO:0000256" key="5">
    <source>
        <dbReference type="ARBA" id="ARBA00023136"/>
    </source>
</evidence>
<dbReference type="Proteomes" id="UP000245086">
    <property type="component" value="Unassembled WGS sequence"/>
</dbReference>
<dbReference type="GO" id="GO:0015920">
    <property type="term" value="P:lipopolysaccharide transport"/>
    <property type="evidence" value="ECO:0007669"/>
    <property type="project" value="TreeGrafter"/>
</dbReference>
<evidence type="ECO:0000256" key="6">
    <source>
        <dbReference type="SAM" id="Phobius"/>
    </source>
</evidence>
<evidence type="ECO:0000256" key="3">
    <source>
        <dbReference type="ARBA" id="ARBA00022692"/>
    </source>
</evidence>
<dbReference type="EMBL" id="BFBR01000002">
    <property type="protein sequence ID" value="GBF57107.1"/>
    <property type="molecule type" value="Genomic_DNA"/>
</dbReference>
<feature type="transmembrane region" description="Helical" evidence="6">
    <location>
        <begin position="309"/>
        <end position="330"/>
    </location>
</feature>
<proteinExistence type="predicted"/>
<comment type="subcellular location">
    <subcellularLocation>
        <location evidence="1">Cell membrane</location>
        <topology evidence="1">Multi-pass membrane protein</topology>
    </subcellularLocation>
</comment>
<dbReference type="PANTHER" id="PTHR33529">
    <property type="entry name" value="SLR0882 PROTEIN-RELATED"/>
    <property type="match status" value="1"/>
</dbReference>
<accession>A0A2P2E7U8</accession>
<comment type="caution">
    <text evidence="7">The sequence shown here is derived from an EMBL/GenBank/DDBJ whole genome shotgun (WGS) entry which is preliminary data.</text>
</comment>
<keyword evidence="4 6" id="KW-1133">Transmembrane helix</keyword>
<sequence length="382" mass="42151">MNKLQRYYFGQLLPVFALIMVGLTLVALLTQSLSQLDLLFERGQSAATFLGISLLATPQIMAVVMPVGLFAAVAWTYVRLHQDNEVIVAYGAGWSLWQVCEPAFRLAALGAVAALFVNLFIQPIALREMRERLFDIRADFASSMVREGEFRSNVDGLMVFARRIDRDGTLNGLIISDTKSSTIPIIYVAQRGTIAKLDTGPVMVLRDGSVQRRLEDGKIDIVGFSNYVMELRGFADTTLELFYKPSDRFLPSLLKPDLTDYWDRDHVGDLLAEAHRRLAAPLICLSAVALAIFAVLGGSFSRQGYGARIATAFGGLVLMLLSFTGLIPTVADQPGLAILLYAIPLIVLWATTRGVRQKIPVWIERKPIKPSKAMGARLKHAH</sequence>
<keyword evidence="2" id="KW-1003">Cell membrane</keyword>
<dbReference type="PANTHER" id="PTHR33529:SF6">
    <property type="entry name" value="YJGP_YJGQ FAMILY PERMEASE"/>
    <property type="match status" value="1"/>
</dbReference>
<feature type="transmembrane region" description="Helical" evidence="6">
    <location>
        <begin position="49"/>
        <end position="75"/>
    </location>
</feature>
<feature type="transmembrane region" description="Helical" evidence="6">
    <location>
        <begin position="336"/>
        <end position="355"/>
    </location>
</feature>
<dbReference type="Pfam" id="PF03739">
    <property type="entry name" value="LptF_LptG"/>
    <property type="match status" value="1"/>
</dbReference>
<evidence type="ECO:0000256" key="2">
    <source>
        <dbReference type="ARBA" id="ARBA00022475"/>
    </source>
</evidence>
<evidence type="ECO:0000256" key="1">
    <source>
        <dbReference type="ARBA" id="ARBA00004651"/>
    </source>
</evidence>
<keyword evidence="3 6" id="KW-0812">Transmembrane</keyword>
<organism evidence="7 8">
    <name type="scientific">Candidatus Phycosocius bacilliformis</name>
    <dbReference type="NCBI Taxonomy" id="1445552"/>
    <lineage>
        <taxon>Bacteria</taxon>
        <taxon>Pseudomonadati</taxon>
        <taxon>Pseudomonadota</taxon>
        <taxon>Alphaproteobacteria</taxon>
        <taxon>Caulobacterales</taxon>
        <taxon>Caulobacterales incertae sedis</taxon>
        <taxon>Candidatus Phycosocius</taxon>
    </lineage>
</organism>
<dbReference type="GO" id="GO:0043190">
    <property type="term" value="C:ATP-binding cassette (ABC) transporter complex"/>
    <property type="evidence" value="ECO:0007669"/>
    <property type="project" value="TreeGrafter"/>
</dbReference>
<evidence type="ECO:0008006" key="9">
    <source>
        <dbReference type="Google" id="ProtNLM"/>
    </source>
</evidence>
<reference evidence="7 8" key="1">
    <citation type="journal article" date="2018" name="Genome Announc.">
        <title>Draft Genome Sequence of "Candidatus Phycosocius bacilliformis," an Alphaproteobacterial Ectosymbiont of the Hydrocarbon-Producing Green Alga Botryococcus braunii.</title>
        <authorList>
            <person name="Tanabe Y."/>
            <person name="Yamaguchi H."/>
            <person name="Watanabe M.M."/>
        </authorList>
    </citation>
    <scope>NUCLEOTIDE SEQUENCE [LARGE SCALE GENOMIC DNA]</scope>
    <source>
        <strain evidence="7 8">BOTRYCO-2</strain>
    </source>
</reference>
<evidence type="ECO:0000313" key="8">
    <source>
        <dbReference type="Proteomes" id="UP000245086"/>
    </source>
</evidence>
<dbReference type="InterPro" id="IPR005495">
    <property type="entry name" value="LptG/LptF_permease"/>
</dbReference>
<evidence type="ECO:0000313" key="7">
    <source>
        <dbReference type="EMBL" id="GBF57107.1"/>
    </source>
</evidence>